<proteinExistence type="predicted"/>
<evidence type="ECO:0000313" key="1">
    <source>
        <dbReference type="EMBL" id="WMM95464.1"/>
    </source>
</evidence>
<organism evidence="1 2">
    <name type="scientific">Roseobacter phage CRP-227</name>
    <dbReference type="NCBI Taxonomy" id="3072847"/>
    <lineage>
        <taxon>Viruses</taxon>
        <taxon>Duplodnaviria</taxon>
        <taxon>Heunggongvirae</taxon>
        <taxon>Uroviricota</taxon>
        <taxon>Caudoviricetes</taxon>
        <taxon>Autographivirales</taxon>
        <taxon>Autographivirales incertae sedis</taxon>
        <taxon>Dynamenevirus</taxon>
        <taxon>Dynamenevirus CRP227</taxon>
    </lineage>
</organism>
<protein>
    <submittedName>
        <fullName evidence="1">Uncharacterized protein</fullName>
    </submittedName>
</protein>
<sequence length="124" mass="13982">MTQNIKSHVLSIVTDIENGVKTENCNQCDADLHDTMECPECGHDNCETLSGFDYISDVLDVNWVLDHNREFKGARLLVAFGGPNIWIDTTKQTVEGHWWGDSFTASYSRDEMDIEGACSEWFGC</sequence>
<name>A0AAX3ZWU7_9CAUD</name>
<accession>A0AAX3ZWU7</accession>
<keyword evidence="2" id="KW-1185">Reference proteome</keyword>
<evidence type="ECO:0000313" key="2">
    <source>
        <dbReference type="Proteomes" id="UP001304490"/>
    </source>
</evidence>
<gene>
    <name evidence="1" type="ORF">CRP227_gp1</name>
</gene>
<dbReference type="EMBL" id="OR420746">
    <property type="protein sequence ID" value="WMM95464.1"/>
    <property type="molecule type" value="Genomic_DNA"/>
</dbReference>
<dbReference type="Proteomes" id="UP001304490">
    <property type="component" value="Segment"/>
</dbReference>
<reference evidence="1 2" key="1">
    <citation type="submission" date="2023-08" db="EMBL/GenBank/DDBJ databases">
        <authorList>
            <person name="Du S."/>
            <person name="Wu Z."/>
            <person name="Wu Y."/>
            <person name="Yang M."/>
            <person name="Shao J."/>
            <person name="Liu H."/>
            <person name="Zhao Y."/>
            <person name="Zhang Z."/>
        </authorList>
    </citation>
    <scope>NUCLEOTIDE SEQUENCE [LARGE SCALE GENOMIC DNA]</scope>
</reference>